<accession>A0AA42N4Z2</accession>
<proteinExistence type="predicted"/>
<dbReference type="EMBL" id="JAOBYN010000029">
    <property type="protein sequence ID" value="MDH1057170.1"/>
    <property type="molecule type" value="Genomic_DNA"/>
</dbReference>
<dbReference type="SUPFAM" id="SSF49785">
    <property type="entry name" value="Galactose-binding domain-like"/>
    <property type="match status" value="1"/>
</dbReference>
<reference evidence="2" key="1">
    <citation type="submission" date="2022-09" db="EMBL/GenBank/DDBJ databases">
        <title>Intensive care unit water sources are persistently colonized with multi-drug resistant bacteria and are the site of extensive horizontal gene transfer of antibiotic resistance genes.</title>
        <authorList>
            <person name="Diorio-Toth L."/>
        </authorList>
    </citation>
    <scope>NUCLEOTIDE SEQUENCE</scope>
    <source>
        <strain evidence="2">GD03990</strain>
    </source>
</reference>
<dbReference type="Pfam" id="PF00754">
    <property type="entry name" value="F5_F8_type_C"/>
    <property type="match status" value="1"/>
</dbReference>
<name>A0AA42N4Z2_AQUAC</name>
<gene>
    <name evidence="2" type="ORF">N5C05_20705</name>
</gene>
<dbReference type="Proteomes" id="UP001158730">
    <property type="component" value="Unassembled WGS sequence"/>
</dbReference>
<dbReference type="Gene3D" id="2.60.120.260">
    <property type="entry name" value="Galactose-binding domain-like"/>
    <property type="match status" value="1"/>
</dbReference>
<comment type="caution">
    <text evidence="2">The sequence shown here is derived from an EMBL/GenBank/DDBJ whole genome shotgun (WGS) entry which is preliminary data.</text>
</comment>
<dbReference type="InterPro" id="IPR008979">
    <property type="entry name" value="Galactose-bd-like_sf"/>
</dbReference>
<organism evidence="2 3">
    <name type="scientific">Aquipseudomonas alcaligenes</name>
    <name type="common">Pseudomonas alcaligenes</name>
    <dbReference type="NCBI Taxonomy" id="43263"/>
    <lineage>
        <taxon>Bacteria</taxon>
        <taxon>Pseudomonadati</taxon>
        <taxon>Pseudomonadota</taxon>
        <taxon>Gammaproteobacteria</taxon>
        <taxon>Pseudomonadales</taxon>
        <taxon>Pseudomonadaceae</taxon>
        <taxon>Aquipseudomonas</taxon>
    </lineage>
</organism>
<evidence type="ECO:0000259" key="1">
    <source>
        <dbReference type="PROSITE" id="PS50022"/>
    </source>
</evidence>
<dbReference type="InterPro" id="IPR000421">
    <property type="entry name" value="FA58C"/>
</dbReference>
<dbReference type="AlphaFoldDB" id="A0AA42N4Z2"/>
<dbReference type="RefSeq" id="WP_280055364.1">
    <property type="nucleotide sequence ID" value="NZ_JAOBYN010000029.1"/>
</dbReference>
<evidence type="ECO:0000313" key="3">
    <source>
        <dbReference type="Proteomes" id="UP001158730"/>
    </source>
</evidence>
<dbReference type="PROSITE" id="PS50022">
    <property type="entry name" value="FA58C_3"/>
    <property type="match status" value="1"/>
</dbReference>
<protein>
    <submittedName>
        <fullName evidence="2">Discoidin domain-containing protein</fullName>
    </submittedName>
</protein>
<sequence length="112" mass="11945">MADGSYALKSSEYSTTYGAAKAFDGNASTGWSSAGVTPAGQWLGHGFASKVDVAEVAITMKSTADGGFRVNQMPKNFRVQFSDDLGFSWTTKATFTDNPPWVFGETKVFAIP</sequence>
<evidence type="ECO:0000313" key="2">
    <source>
        <dbReference type="EMBL" id="MDH1057170.1"/>
    </source>
</evidence>
<feature type="domain" description="F5/8 type C" evidence="1">
    <location>
        <begin position="1"/>
        <end position="112"/>
    </location>
</feature>